<evidence type="ECO:0000313" key="1">
    <source>
        <dbReference type="EMBL" id="ESN91057.1"/>
    </source>
</evidence>
<evidence type="ECO:0000313" key="3">
    <source>
        <dbReference type="Proteomes" id="UP000015101"/>
    </source>
</evidence>
<dbReference type="AlphaFoldDB" id="T1FI12"/>
<reference evidence="1 3" key="2">
    <citation type="journal article" date="2013" name="Nature">
        <title>Insights into bilaterian evolution from three spiralian genomes.</title>
        <authorList>
            <person name="Simakov O."/>
            <person name="Marletaz F."/>
            <person name="Cho S.J."/>
            <person name="Edsinger-Gonzales E."/>
            <person name="Havlak P."/>
            <person name="Hellsten U."/>
            <person name="Kuo D.H."/>
            <person name="Larsson T."/>
            <person name="Lv J."/>
            <person name="Arendt D."/>
            <person name="Savage R."/>
            <person name="Osoegawa K."/>
            <person name="de Jong P."/>
            <person name="Grimwood J."/>
            <person name="Chapman J.A."/>
            <person name="Shapiro H."/>
            <person name="Aerts A."/>
            <person name="Otillar R.P."/>
            <person name="Terry A.Y."/>
            <person name="Boore J.L."/>
            <person name="Grigoriev I.V."/>
            <person name="Lindberg D.R."/>
            <person name="Seaver E.C."/>
            <person name="Weisblat D.A."/>
            <person name="Putnam N.H."/>
            <person name="Rokhsar D.S."/>
        </authorList>
    </citation>
    <scope>NUCLEOTIDE SEQUENCE</scope>
</reference>
<dbReference type="EMBL" id="AMQM01008135">
    <property type="status" value="NOT_ANNOTATED_CDS"/>
    <property type="molecule type" value="Genomic_DNA"/>
</dbReference>
<dbReference type="EMBL" id="KB097727">
    <property type="protein sequence ID" value="ESN91057.1"/>
    <property type="molecule type" value="Genomic_DNA"/>
</dbReference>
<dbReference type="CTD" id="20208461"/>
<dbReference type="HOGENOM" id="CLU_819599_0_0_1"/>
<gene>
    <name evidence="2" type="primary">20208461</name>
    <name evidence="1" type="ORF">HELRODRAFT_182307</name>
</gene>
<name>T1FI12_HELRO</name>
<accession>T1FI12</accession>
<reference evidence="3" key="1">
    <citation type="submission" date="2012-12" db="EMBL/GenBank/DDBJ databases">
        <authorList>
            <person name="Hellsten U."/>
            <person name="Grimwood J."/>
            <person name="Chapman J.A."/>
            <person name="Shapiro H."/>
            <person name="Aerts A."/>
            <person name="Otillar R.P."/>
            <person name="Terry A.Y."/>
            <person name="Boore J.L."/>
            <person name="Simakov O."/>
            <person name="Marletaz F."/>
            <person name="Cho S.-J."/>
            <person name="Edsinger-Gonzales E."/>
            <person name="Havlak P."/>
            <person name="Kuo D.-H."/>
            <person name="Larsson T."/>
            <person name="Lv J."/>
            <person name="Arendt D."/>
            <person name="Savage R."/>
            <person name="Osoegawa K."/>
            <person name="de Jong P."/>
            <person name="Lindberg D.R."/>
            <person name="Seaver E.C."/>
            <person name="Weisblat D.A."/>
            <person name="Putnam N.H."/>
            <person name="Grigoriev I.V."/>
            <person name="Rokhsar D.S."/>
        </authorList>
    </citation>
    <scope>NUCLEOTIDE SEQUENCE</scope>
</reference>
<dbReference type="InParanoid" id="T1FI12"/>
<proteinExistence type="predicted"/>
<protein>
    <submittedName>
        <fullName evidence="1 2">Uncharacterized protein</fullName>
    </submittedName>
</protein>
<organism evidence="2 3">
    <name type="scientific">Helobdella robusta</name>
    <name type="common">Californian leech</name>
    <dbReference type="NCBI Taxonomy" id="6412"/>
    <lineage>
        <taxon>Eukaryota</taxon>
        <taxon>Metazoa</taxon>
        <taxon>Spiralia</taxon>
        <taxon>Lophotrochozoa</taxon>
        <taxon>Annelida</taxon>
        <taxon>Clitellata</taxon>
        <taxon>Hirudinea</taxon>
        <taxon>Rhynchobdellida</taxon>
        <taxon>Glossiphoniidae</taxon>
        <taxon>Helobdella</taxon>
    </lineage>
</organism>
<keyword evidence="3" id="KW-1185">Reference proteome</keyword>
<dbReference type="Proteomes" id="UP000015101">
    <property type="component" value="Unassembled WGS sequence"/>
</dbReference>
<sequence length="339" mass="38743">MNSKNKLTLHVQDGSIKDHMFNAHRTNLTRAILDANTKILGTEIHPGRLKICEALHINKCKPSMNKQTNRFDHTLQLFSQYSDLTPTFPVRKDPKQRSSMNFENRWVLRSALNFASDGEVVREIGREFQRKGPEKAKADLAKECLTRVKKKREEDDRKPGRLGKRPKVQIDDNIGLAAFDPDIFSNTFDLNLSLYYKVDQLEDVNPDINIHNDFSLDCSLMLLMNIVACVLANVMEEVELPGSILCCCIEERFALKWELSLLVFLITLIAIENQHCCCMPYKFLTQQPQLSVMRRGRLQMIMCLARDNIIKSSRIRTVGIDITGCNFNGTLATVVDVIL</sequence>
<dbReference type="KEGG" id="hro:HELRODRAFT_182307"/>
<dbReference type="EnsemblMetazoa" id="HelroT182307">
    <property type="protein sequence ID" value="HelroP182307"/>
    <property type="gene ID" value="HelroG182307"/>
</dbReference>
<dbReference type="PANTHER" id="PTHR10725:SF74">
    <property type="entry name" value="ERAP1-LIKE C-TERMINAL DOMAIN-CONTAINING PROTEIN"/>
    <property type="match status" value="1"/>
</dbReference>
<reference evidence="2" key="3">
    <citation type="submission" date="2015-06" db="UniProtKB">
        <authorList>
            <consortium name="EnsemblMetazoa"/>
        </authorList>
    </citation>
    <scope>IDENTIFICATION</scope>
</reference>
<dbReference type="GeneID" id="20208461"/>
<dbReference type="RefSeq" id="XP_009030833.1">
    <property type="nucleotide sequence ID" value="XM_009032585.1"/>
</dbReference>
<dbReference type="OrthoDB" id="6223661at2759"/>
<evidence type="ECO:0000313" key="2">
    <source>
        <dbReference type="EnsemblMetazoa" id="HelroP182307"/>
    </source>
</evidence>
<dbReference type="PANTHER" id="PTHR10725">
    <property type="entry name" value="THAP DOMAIN-CONTAINING PROTEIN 9"/>
    <property type="match status" value="1"/>
</dbReference>